<feature type="region of interest" description="Disordered" evidence="1">
    <location>
        <begin position="1"/>
        <end position="20"/>
    </location>
</feature>
<sequence length="215" mass="23320">MWRRRAGCRPGGADGADGEGVRHTACWRWSHHPPPPAFLSALHDLQPAPTAASKWTRETGSSQSQCAHSGRTHPPAASHAGSAGHCTWHPTRYPAASVGAEPAWRWCRSRSLGAAPAQSDEETRHWAPGREGGLRVQLHPGAITTPVSTNAAAVSAYRRGSPSKADEEALHQPESCQSFGKPLTLWAPAARRYHHQRRHKRPPSLLLDPTPALVR</sequence>
<organism evidence="2">
    <name type="scientific">Mytilinidion resinicola</name>
    <dbReference type="NCBI Taxonomy" id="574789"/>
    <lineage>
        <taxon>Eukaryota</taxon>
        <taxon>Fungi</taxon>
        <taxon>Dikarya</taxon>
        <taxon>Ascomycota</taxon>
        <taxon>Pezizomycotina</taxon>
        <taxon>Dothideomycetes</taxon>
        <taxon>Pleosporomycetidae</taxon>
        <taxon>Mytilinidiales</taxon>
        <taxon>Mytilinidiaceae</taxon>
        <taxon>Mytilinidion</taxon>
    </lineage>
</organism>
<evidence type="ECO:0000313" key="2">
    <source>
        <dbReference type="EMBL" id="KAF2812683.1"/>
    </source>
</evidence>
<protein>
    <submittedName>
        <fullName evidence="2 4">Uncharacterized protein</fullName>
    </submittedName>
</protein>
<dbReference type="RefSeq" id="XP_033579647.1">
    <property type="nucleotide sequence ID" value="XM_033725297.1"/>
</dbReference>
<feature type="region of interest" description="Disordered" evidence="1">
    <location>
        <begin position="49"/>
        <end position="84"/>
    </location>
</feature>
<reference evidence="4" key="2">
    <citation type="submission" date="2020-04" db="EMBL/GenBank/DDBJ databases">
        <authorList>
            <consortium name="NCBI Genome Project"/>
        </authorList>
    </citation>
    <scope>NUCLEOTIDE SEQUENCE</scope>
    <source>
        <strain evidence="4">CBS 304.34</strain>
    </source>
</reference>
<evidence type="ECO:0000313" key="4">
    <source>
        <dbReference type="RefSeq" id="XP_033579647.1"/>
    </source>
</evidence>
<feature type="compositionally biased region" description="Polar residues" evidence="1">
    <location>
        <begin position="58"/>
        <end position="67"/>
    </location>
</feature>
<proteinExistence type="predicted"/>
<feature type="region of interest" description="Disordered" evidence="1">
    <location>
        <begin position="158"/>
        <end position="215"/>
    </location>
</feature>
<evidence type="ECO:0000256" key="1">
    <source>
        <dbReference type="SAM" id="MobiDB-lite"/>
    </source>
</evidence>
<accession>A0A6A6YWB7</accession>
<reference evidence="2 4" key="1">
    <citation type="journal article" date="2020" name="Stud. Mycol.">
        <title>101 Dothideomycetes genomes: a test case for predicting lifestyles and emergence of pathogens.</title>
        <authorList>
            <person name="Haridas S."/>
            <person name="Albert R."/>
            <person name="Binder M."/>
            <person name="Bloem J."/>
            <person name="Labutti K."/>
            <person name="Salamov A."/>
            <person name="Andreopoulos B."/>
            <person name="Baker S."/>
            <person name="Barry K."/>
            <person name="Bills G."/>
            <person name="Bluhm B."/>
            <person name="Cannon C."/>
            <person name="Castanera R."/>
            <person name="Culley D."/>
            <person name="Daum C."/>
            <person name="Ezra D."/>
            <person name="Gonzalez J."/>
            <person name="Henrissat B."/>
            <person name="Kuo A."/>
            <person name="Liang C."/>
            <person name="Lipzen A."/>
            <person name="Lutzoni F."/>
            <person name="Magnuson J."/>
            <person name="Mondo S."/>
            <person name="Nolan M."/>
            <person name="Ohm R."/>
            <person name="Pangilinan J."/>
            <person name="Park H.-J."/>
            <person name="Ramirez L."/>
            <person name="Alfaro M."/>
            <person name="Sun H."/>
            <person name="Tritt A."/>
            <person name="Yoshinaga Y."/>
            <person name="Zwiers L.-H."/>
            <person name="Turgeon B."/>
            <person name="Goodwin S."/>
            <person name="Spatafora J."/>
            <person name="Crous P."/>
            <person name="Grigoriev I."/>
        </authorList>
    </citation>
    <scope>NUCLEOTIDE SEQUENCE</scope>
    <source>
        <strain evidence="2 4">CBS 304.34</strain>
    </source>
</reference>
<gene>
    <name evidence="2 4" type="ORF">BDZ99DRAFT_518496</name>
</gene>
<dbReference type="Proteomes" id="UP000504636">
    <property type="component" value="Unplaced"/>
</dbReference>
<name>A0A6A6YWB7_9PEZI</name>
<keyword evidence="3" id="KW-1185">Reference proteome</keyword>
<dbReference type="GeneID" id="54466190"/>
<reference evidence="4" key="3">
    <citation type="submission" date="2025-04" db="UniProtKB">
        <authorList>
            <consortium name="RefSeq"/>
        </authorList>
    </citation>
    <scope>IDENTIFICATION</scope>
    <source>
        <strain evidence="4">CBS 304.34</strain>
    </source>
</reference>
<feature type="compositionally biased region" description="Basic residues" evidence="1">
    <location>
        <begin position="191"/>
        <end position="202"/>
    </location>
</feature>
<dbReference type="EMBL" id="MU003697">
    <property type="protein sequence ID" value="KAF2812683.1"/>
    <property type="molecule type" value="Genomic_DNA"/>
</dbReference>
<evidence type="ECO:0000313" key="3">
    <source>
        <dbReference type="Proteomes" id="UP000504636"/>
    </source>
</evidence>
<dbReference type="AlphaFoldDB" id="A0A6A6YWB7"/>